<accession>A0A6A6MI23</accession>
<dbReference type="GO" id="GO:0005200">
    <property type="term" value="F:structural constituent of cytoskeleton"/>
    <property type="evidence" value="ECO:0007669"/>
    <property type="project" value="TreeGrafter"/>
</dbReference>
<comment type="caution">
    <text evidence="2">The sequence shown here is derived from an EMBL/GenBank/DDBJ whole genome shotgun (WGS) entry which is preliminary data.</text>
</comment>
<sequence length="411" mass="47416">MLGLQNKIFELERTSTERGLEFSALQERQEKGETEASAQIMALTLQADNLQLELDSLLAEKNQLQLQLEKEKQIFSESQTEMENQKSQFISKIADQQKMLAEQEEAYKKLSEEYKQVEGWFQESKENLKAVERKVEEMAEEFQKNTDSKDQIVAEMEETIEDLKRDLEVKGDDLNTLVENVRNIEVKLRLSNQKLRVTEQLLAEKEESSRKAEASYQQELRVLEERIATLSGIIAATNEACKRMVTDISVKVNGTLTGVEALTQKFEEECDNNVQCILGMSNEIQIAKNRLIEMKNEKGQLGKEVGDLVLQLQVTKERESALREKVEQLEIKVKKDEGEIDNLTIAVNQLEEKLAASEKLIKERDESILDLGEEKREAIRQLCLWIDYHRSRCDYLREILSKMPVRGQRVA</sequence>
<organism evidence="2 3">
    <name type="scientific">Hevea brasiliensis</name>
    <name type="common">Para rubber tree</name>
    <name type="synonym">Siphonia brasiliensis</name>
    <dbReference type="NCBI Taxonomy" id="3981"/>
    <lineage>
        <taxon>Eukaryota</taxon>
        <taxon>Viridiplantae</taxon>
        <taxon>Streptophyta</taxon>
        <taxon>Embryophyta</taxon>
        <taxon>Tracheophyta</taxon>
        <taxon>Spermatophyta</taxon>
        <taxon>Magnoliopsida</taxon>
        <taxon>eudicotyledons</taxon>
        <taxon>Gunneridae</taxon>
        <taxon>Pentapetalae</taxon>
        <taxon>rosids</taxon>
        <taxon>fabids</taxon>
        <taxon>Malpighiales</taxon>
        <taxon>Euphorbiaceae</taxon>
        <taxon>Crotonoideae</taxon>
        <taxon>Micrandreae</taxon>
        <taxon>Hevea</taxon>
    </lineage>
</organism>
<dbReference type="PANTHER" id="PTHR47357">
    <property type="entry name" value="COP1-INTERACTIVE PROTEIN 1"/>
    <property type="match status" value="1"/>
</dbReference>
<dbReference type="GO" id="GO:0005856">
    <property type="term" value="C:cytoskeleton"/>
    <property type="evidence" value="ECO:0007669"/>
    <property type="project" value="TreeGrafter"/>
</dbReference>
<evidence type="ECO:0000256" key="1">
    <source>
        <dbReference type="SAM" id="Coils"/>
    </source>
</evidence>
<keyword evidence="3" id="KW-1185">Reference proteome</keyword>
<dbReference type="AlphaFoldDB" id="A0A6A6MI23"/>
<feature type="coiled-coil region" evidence="1">
    <location>
        <begin position="277"/>
        <end position="367"/>
    </location>
</feature>
<gene>
    <name evidence="2" type="ORF">GH714_010962</name>
</gene>
<dbReference type="Proteomes" id="UP000467840">
    <property type="component" value="Chromosome 15"/>
</dbReference>
<evidence type="ECO:0000313" key="2">
    <source>
        <dbReference type="EMBL" id="KAF2313431.1"/>
    </source>
</evidence>
<dbReference type="PANTHER" id="PTHR47357:SF1">
    <property type="entry name" value="SPINDLE POLE BODY COMPONENT 110"/>
    <property type="match status" value="1"/>
</dbReference>
<feature type="coiled-coil region" evidence="1">
    <location>
        <begin position="40"/>
        <end position="180"/>
    </location>
</feature>
<evidence type="ECO:0000313" key="3">
    <source>
        <dbReference type="Proteomes" id="UP000467840"/>
    </source>
</evidence>
<reference evidence="2 3" key="1">
    <citation type="journal article" date="2020" name="Mol. Plant">
        <title>The Chromosome-Based Rubber Tree Genome Provides New Insights into Spurge Genome Evolution and Rubber Biosynthesis.</title>
        <authorList>
            <person name="Liu J."/>
            <person name="Shi C."/>
            <person name="Shi C.C."/>
            <person name="Li W."/>
            <person name="Zhang Q.J."/>
            <person name="Zhang Y."/>
            <person name="Li K."/>
            <person name="Lu H.F."/>
            <person name="Shi C."/>
            <person name="Zhu S.T."/>
            <person name="Xiao Z.Y."/>
            <person name="Nan H."/>
            <person name="Yue Y."/>
            <person name="Zhu X.G."/>
            <person name="Wu Y."/>
            <person name="Hong X.N."/>
            <person name="Fan G.Y."/>
            <person name="Tong Y."/>
            <person name="Zhang D."/>
            <person name="Mao C.L."/>
            <person name="Liu Y.L."/>
            <person name="Hao S.J."/>
            <person name="Liu W.Q."/>
            <person name="Lv M.Q."/>
            <person name="Zhang H.B."/>
            <person name="Liu Y."/>
            <person name="Hu-Tang G.R."/>
            <person name="Wang J.P."/>
            <person name="Wang J.H."/>
            <person name="Sun Y.H."/>
            <person name="Ni S.B."/>
            <person name="Chen W.B."/>
            <person name="Zhang X.C."/>
            <person name="Jiao Y.N."/>
            <person name="Eichler E.E."/>
            <person name="Li G.H."/>
            <person name="Liu X."/>
            <person name="Gao L.Z."/>
        </authorList>
    </citation>
    <scope>NUCLEOTIDE SEQUENCE [LARGE SCALE GENOMIC DNA]</scope>
    <source>
        <strain evidence="3">cv. GT1</strain>
        <tissue evidence="2">Leaf</tissue>
    </source>
</reference>
<proteinExistence type="predicted"/>
<name>A0A6A6MI23_HEVBR</name>
<protein>
    <submittedName>
        <fullName evidence="2">Uncharacterized protein</fullName>
    </submittedName>
</protein>
<dbReference type="EMBL" id="JAAGAX010000005">
    <property type="protein sequence ID" value="KAF2313431.1"/>
    <property type="molecule type" value="Genomic_DNA"/>
</dbReference>
<keyword evidence="1" id="KW-0175">Coiled coil</keyword>